<sequence>MRVRVGGLTALYFRDARVQGLDNRGSVSLMSMSKTERKRQRLSRGDYLVEGLPLAGECLCSVLLFFGDGVSSSIGKCQPFAAYRSESRFLMHFWRAIS</sequence>
<keyword evidence="2" id="KW-1185">Reference proteome</keyword>
<evidence type="ECO:0000313" key="1">
    <source>
        <dbReference type="EMBL" id="GIY83608.1"/>
    </source>
</evidence>
<protein>
    <submittedName>
        <fullName evidence="1">Uncharacterized protein</fullName>
    </submittedName>
</protein>
<evidence type="ECO:0000313" key="2">
    <source>
        <dbReference type="Proteomes" id="UP001054837"/>
    </source>
</evidence>
<gene>
    <name evidence="1" type="ORF">CDAR_32441</name>
</gene>
<proteinExistence type="predicted"/>
<accession>A0AAV4WMP6</accession>
<organism evidence="1 2">
    <name type="scientific">Caerostris darwini</name>
    <dbReference type="NCBI Taxonomy" id="1538125"/>
    <lineage>
        <taxon>Eukaryota</taxon>
        <taxon>Metazoa</taxon>
        <taxon>Ecdysozoa</taxon>
        <taxon>Arthropoda</taxon>
        <taxon>Chelicerata</taxon>
        <taxon>Arachnida</taxon>
        <taxon>Araneae</taxon>
        <taxon>Araneomorphae</taxon>
        <taxon>Entelegynae</taxon>
        <taxon>Araneoidea</taxon>
        <taxon>Araneidae</taxon>
        <taxon>Caerostris</taxon>
    </lineage>
</organism>
<reference evidence="1 2" key="1">
    <citation type="submission" date="2021-06" db="EMBL/GenBank/DDBJ databases">
        <title>Caerostris darwini draft genome.</title>
        <authorList>
            <person name="Kono N."/>
            <person name="Arakawa K."/>
        </authorList>
    </citation>
    <scope>NUCLEOTIDE SEQUENCE [LARGE SCALE GENOMIC DNA]</scope>
</reference>
<comment type="caution">
    <text evidence="1">The sequence shown here is derived from an EMBL/GenBank/DDBJ whole genome shotgun (WGS) entry which is preliminary data.</text>
</comment>
<dbReference type="Proteomes" id="UP001054837">
    <property type="component" value="Unassembled WGS sequence"/>
</dbReference>
<dbReference type="EMBL" id="BPLQ01014835">
    <property type="protein sequence ID" value="GIY83608.1"/>
    <property type="molecule type" value="Genomic_DNA"/>
</dbReference>
<dbReference type="AlphaFoldDB" id="A0AAV4WMP6"/>
<name>A0AAV4WMP6_9ARAC</name>